<feature type="signal peptide" evidence="1">
    <location>
        <begin position="1"/>
        <end position="22"/>
    </location>
</feature>
<gene>
    <name evidence="2" type="ORF">F0L74_14465</name>
</gene>
<dbReference type="EMBL" id="VUOC01000002">
    <property type="protein sequence ID" value="KAA2243679.1"/>
    <property type="molecule type" value="Genomic_DNA"/>
</dbReference>
<dbReference type="Proteomes" id="UP000324611">
    <property type="component" value="Unassembled WGS sequence"/>
</dbReference>
<comment type="caution">
    <text evidence="2">The sequence shown here is derived from an EMBL/GenBank/DDBJ whole genome shotgun (WGS) entry which is preliminary data.</text>
</comment>
<evidence type="ECO:0000256" key="1">
    <source>
        <dbReference type="SAM" id="SignalP"/>
    </source>
</evidence>
<proteinExistence type="predicted"/>
<evidence type="ECO:0000313" key="3">
    <source>
        <dbReference type="Proteomes" id="UP000324611"/>
    </source>
</evidence>
<feature type="chain" id="PRO_5023114331" description="YXWGXW repeat-containing protein" evidence="1">
    <location>
        <begin position="23"/>
        <end position="97"/>
    </location>
</feature>
<dbReference type="AlphaFoldDB" id="A0A5B2W043"/>
<keyword evidence="1" id="KW-0732">Signal</keyword>
<protein>
    <recommendedName>
        <fullName evidence="4">YXWGXW repeat-containing protein</fullName>
    </recommendedName>
</protein>
<name>A0A5B2W043_9BACT</name>
<evidence type="ECO:0008006" key="4">
    <source>
        <dbReference type="Google" id="ProtNLM"/>
    </source>
</evidence>
<keyword evidence="3" id="KW-1185">Reference proteome</keyword>
<accession>A0A5B2W043</accession>
<reference evidence="2 3" key="2">
    <citation type="submission" date="2019-09" db="EMBL/GenBank/DDBJ databases">
        <authorList>
            <person name="Jin C."/>
        </authorList>
    </citation>
    <scope>NUCLEOTIDE SEQUENCE [LARGE SCALE GENOMIC DNA]</scope>
    <source>
        <strain evidence="2 3">BN140078</strain>
    </source>
</reference>
<dbReference type="PROSITE" id="PS51257">
    <property type="entry name" value="PROKAR_LIPOPROTEIN"/>
    <property type="match status" value="1"/>
</dbReference>
<organism evidence="2 3">
    <name type="scientific">Chitinophaga agrisoli</name>
    <dbReference type="NCBI Taxonomy" id="2607653"/>
    <lineage>
        <taxon>Bacteria</taxon>
        <taxon>Pseudomonadati</taxon>
        <taxon>Bacteroidota</taxon>
        <taxon>Chitinophagia</taxon>
        <taxon>Chitinophagales</taxon>
        <taxon>Chitinophagaceae</taxon>
        <taxon>Chitinophaga</taxon>
    </lineage>
</organism>
<evidence type="ECO:0000313" key="2">
    <source>
        <dbReference type="EMBL" id="KAA2243679.1"/>
    </source>
</evidence>
<reference evidence="2 3" key="1">
    <citation type="submission" date="2019-09" db="EMBL/GenBank/DDBJ databases">
        <title>Chitinophaga ginsengihumi sp. nov., isolated from soil of ginseng rhizosphere.</title>
        <authorList>
            <person name="Lee J."/>
        </authorList>
    </citation>
    <scope>NUCLEOTIDE SEQUENCE [LARGE SCALE GENOMIC DNA]</scope>
    <source>
        <strain evidence="2 3">BN140078</strain>
    </source>
</reference>
<dbReference type="RefSeq" id="WP_149838554.1">
    <property type="nucleotide sequence ID" value="NZ_VUOC01000002.1"/>
</dbReference>
<sequence length="97" mass="11151">MERSTKLTILAVTLTGMLMSCAPRVGIVATRPPAPVVVRPVAPRPGAVWVDGDYIWQHGGYTYRPGYWVTPRRGRAYHPGHWRAVRNGWQWERGRWR</sequence>